<comment type="caution">
    <text evidence="5">The sequence shown here is derived from an EMBL/GenBank/DDBJ whole genome shotgun (WGS) entry which is preliminary data.</text>
</comment>
<dbReference type="GO" id="GO:0003682">
    <property type="term" value="F:chromatin binding"/>
    <property type="evidence" value="ECO:0007669"/>
    <property type="project" value="TreeGrafter"/>
</dbReference>
<dbReference type="InterPro" id="IPR006910">
    <property type="entry name" value="Rad21_Rec8_N"/>
</dbReference>
<dbReference type="AlphaFoldDB" id="A0AAV6VCV1"/>
<accession>A0AAV6VCV1</accession>
<reference evidence="5 6" key="1">
    <citation type="journal article" date="2022" name="Nat. Ecol. Evol.">
        <title>A masculinizing supergene underlies an exaggerated male reproductive morph in a spider.</title>
        <authorList>
            <person name="Hendrickx F."/>
            <person name="De Corte Z."/>
            <person name="Sonet G."/>
            <person name="Van Belleghem S.M."/>
            <person name="Kostlbacher S."/>
            <person name="Vangestel C."/>
        </authorList>
    </citation>
    <scope>NUCLEOTIDE SEQUENCE [LARGE SCALE GENOMIC DNA]</scope>
    <source>
        <strain evidence="5">W744_W776</strain>
    </source>
</reference>
<feature type="region of interest" description="Disordered" evidence="3">
    <location>
        <begin position="194"/>
        <end position="326"/>
    </location>
</feature>
<name>A0AAV6VCV1_9ARAC</name>
<dbReference type="GO" id="GO:0051177">
    <property type="term" value="P:meiotic sister chromatid cohesion"/>
    <property type="evidence" value="ECO:0007669"/>
    <property type="project" value="TreeGrafter"/>
</dbReference>
<feature type="compositionally biased region" description="Pro residues" evidence="3">
    <location>
        <begin position="294"/>
        <end position="303"/>
    </location>
</feature>
<dbReference type="GO" id="GO:0030893">
    <property type="term" value="C:meiotic cohesin complex"/>
    <property type="evidence" value="ECO:0007669"/>
    <property type="project" value="TreeGrafter"/>
</dbReference>
<comment type="subcellular location">
    <subcellularLocation>
        <location evidence="1">Nucleus</location>
    </subcellularLocation>
</comment>
<dbReference type="InterPro" id="IPR039781">
    <property type="entry name" value="Rad21/Rec8-like"/>
</dbReference>
<gene>
    <name evidence="5" type="ORF">JTE90_013222</name>
</gene>
<evidence type="ECO:0000256" key="2">
    <source>
        <dbReference type="ARBA" id="ARBA00023242"/>
    </source>
</evidence>
<evidence type="ECO:0000313" key="6">
    <source>
        <dbReference type="Proteomes" id="UP000827092"/>
    </source>
</evidence>
<sequence>MFYVDDILKKRGKFGLIWLAATGRKLTSRDVWSVDVVGSSHNIKDVLNKEYTLPGYRSNYSLYLSSQLTYGLVKIQSRKTQLLLADIITIRNRLYAFKTPIETSNIDLQPSTDHPHLNLLSPNMSDVSLGFGCLAPFPEPAEHMNIDFFLVTTPQSSEEELLLTPPGGLFGLPGMAEGAELLHTSARSDVTMEEPIQEVQPEDPFGAPDEGNVDLLAGPMGFMPPGDVPDLPAREEIPEVPQPPPFPPQSPPQPPIPPAGGALRDSPQGSIARGSGSSDSQGPPDVPGALGPPVLQPAPPMSPVRPRRRQPPPADDDDEEFVLDPVVLPGPRRRRRRRHLVVDTVTVISPDEMRNRMRGQVDNDELFRRFREEITRPRRLSAAELFGRFNTRVVPAPFRDIFRRLRTLPEPNFPDFRIVDEEEEPLAVVEELPADELPVLDQDQPPLQPPIVEEQPIEEEIFDEAEVRRARETFEATMDPSAGRMVTGSSLQVPDASSATLHRTRDVTVSPGRPSMLHLDDDIELMDDVPRTRFDHLEDLREAQIGQDIHQPEADIEREDVSEEQEIPAPVRTRAPVCQYSPVSPVPSPPLSSFASLSEPLGAVLDFIKHHAVDGVLYFEQLIKLELPDEKKRKRRKVAILFNLIIRLAAERKIELEQIIHGESIRITLPKRKSEGPCPAVKNVRKTRKRKRTI</sequence>
<evidence type="ECO:0000256" key="3">
    <source>
        <dbReference type="SAM" id="MobiDB-lite"/>
    </source>
</evidence>
<evidence type="ECO:0000313" key="5">
    <source>
        <dbReference type="EMBL" id="KAG8194464.1"/>
    </source>
</evidence>
<keyword evidence="2" id="KW-0539">Nucleus</keyword>
<dbReference type="Pfam" id="PF04825">
    <property type="entry name" value="Rad21_Rec8_N"/>
    <property type="match status" value="1"/>
</dbReference>
<feature type="compositionally biased region" description="Pro residues" evidence="3">
    <location>
        <begin position="240"/>
        <end position="258"/>
    </location>
</feature>
<organism evidence="5 6">
    <name type="scientific">Oedothorax gibbosus</name>
    <dbReference type="NCBI Taxonomy" id="931172"/>
    <lineage>
        <taxon>Eukaryota</taxon>
        <taxon>Metazoa</taxon>
        <taxon>Ecdysozoa</taxon>
        <taxon>Arthropoda</taxon>
        <taxon>Chelicerata</taxon>
        <taxon>Arachnida</taxon>
        <taxon>Araneae</taxon>
        <taxon>Araneomorphae</taxon>
        <taxon>Entelegynae</taxon>
        <taxon>Araneoidea</taxon>
        <taxon>Linyphiidae</taxon>
        <taxon>Erigoninae</taxon>
        <taxon>Oedothorax</taxon>
    </lineage>
</organism>
<dbReference type="EMBL" id="JAFNEN010000102">
    <property type="protein sequence ID" value="KAG8194464.1"/>
    <property type="molecule type" value="Genomic_DNA"/>
</dbReference>
<feature type="domain" description="Rad21/Rec8-like protein N-terminal" evidence="4">
    <location>
        <begin position="1"/>
        <end position="111"/>
    </location>
</feature>
<evidence type="ECO:0000259" key="4">
    <source>
        <dbReference type="Pfam" id="PF04825"/>
    </source>
</evidence>
<evidence type="ECO:0000256" key="1">
    <source>
        <dbReference type="ARBA" id="ARBA00004123"/>
    </source>
</evidence>
<protein>
    <recommendedName>
        <fullName evidence="4">Rad21/Rec8-like protein N-terminal domain-containing protein</fullName>
    </recommendedName>
</protein>
<dbReference type="Proteomes" id="UP000827092">
    <property type="component" value="Unassembled WGS sequence"/>
</dbReference>
<dbReference type="PANTHER" id="PTHR12585">
    <property type="entry name" value="SCC1 / RAD21 FAMILY MEMBER"/>
    <property type="match status" value="1"/>
</dbReference>
<dbReference type="PANTHER" id="PTHR12585:SF27">
    <property type="entry name" value="MEIOTIC RECOMBINATION PROTEIN REC8 HOMOLOG"/>
    <property type="match status" value="1"/>
</dbReference>
<proteinExistence type="predicted"/>
<dbReference type="GO" id="GO:0005634">
    <property type="term" value="C:nucleus"/>
    <property type="evidence" value="ECO:0007669"/>
    <property type="project" value="UniProtKB-SubCell"/>
</dbReference>
<feature type="compositionally biased region" description="Low complexity" evidence="3">
    <location>
        <begin position="274"/>
        <end position="283"/>
    </location>
</feature>
<keyword evidence="6" id="KW-1185">Reference proteome</keyword>
<dbReference type="GO" id="GO:0006302">
    <property type="term" value="P:double-strand break repair"/>
    <property type="evidence" value="ECO:0007669"/>
    <property type="project" value="TreeGrafter"/>
</dbReference>